<dbReference type="PANTHER" id="PTHR21229">
    <property type="entry name" value="LUNG SEVEN TRANSMEMBRANE RECEPTOR"/>
    <property type="match status" value="1"/>
</dbReference>
<feature type="transmembrane region" description="Helical" evidence="7">
    <location>
        <begin position="270"/>
        <end position="288"/>
    </location>
</feature>
<feature type="transmembrane region" description="Helical" evidence="7">
    <location>
        <begin position="300"/>
        <end position="322"/>
    </location>
</feature>
<dbReference type="GO" id="GO:0016020">
    <property type="term" value="C:membrane"/>
    <property type="evidence" value="ECO:0007669"/>
    <property type="project" value="UniProtKB-SubCell"/>
</dbReference>
<organism evidence="9 10">
    <name type="scientific">Acipenser ruthenus</name>
    <name type="common">Sterlet sturgeon</name>
    <dbReference type="NCBI Taxonomy" id="7906"/>
    <lineage>
        <taxon>Eukaryota</taxon>
        <taxon>Metazoa</taxon>
        <taxon>Chordata</taxon>
        <taxon>Craniata</taxon>
        <taxon>Vertebrata</taxon>
        <taxon>Euteleostomi</taxon>
        <taxon>Actinopterygii</taxon>
        <taxon>Chondrostei</taxon>
        <taxon>Acipenseriformes</taxon>
        <taxon>Acipenseridae</taxon>
        <taxon>Acipenser</taxon>
    </lineage>
</organism>
<dbReference type="EMBL" id="SCEB01004559">
    <property type="protein sequence ID" value="RXM93471.1"/>
    <property type="molecule type" value="Genomic_DNA"/>
</dbReference>
<feature type="compositionally biased region" description="Basic and acidic residues" evidence="6">
    <location>
        <begin position="121"/>
        <end position="139"/>
    </location>
</feature>
<dbReference type="InterPro" id="IPR009637">
    <property type="entry name" value="GPR107/GPR108-like"/>
</dbReference>
<dbReference type="Pfam" id="PF06814">
    <property type="entry name" value="GOST_TM"/>
    <property type="match status" value="1"/>
</dbReference>
<evidence type="ECO:0000256" key="3">
    <source>
        <dbReference type="ARBA" id="ARBA00022729"/>
    </source>
</evidence>
<feature type="transmembrane region" description="Helical" evidence="7">
    <location>
        <begin position="50"/>
        <end position="69"/>
    </location>
</feature>
<feature type="transmembrane region" description="Helical" evidence="7">
    <location>
        <begin position="350"/>
        <end position="372"/>
    </location>
</feature>
<comment type="caution">
    <text evidence="9">The sequence shown here is derived from an EMBL/GenBank/DDBJ whole genome shotgun (WGS) entry which is preliminary data.</text>
</comment>
<dbReference type="GO" id="GO:0005794">
    <property type="term" value="C:Golgi apparatus"/>
    <property type="evidence" value="ECO:0007669"/>
    <property type="project" value="TreeGrafter"/>
</dbReference>
<keyword evidence="5 7" id="KW-0472">Membrane</keyword>
<evidence type="ECO:0000313" key="9">
    <source>
        <dbReference type="EMBL" id="RXM93471.1"/>
    </source>
</evidence>
<gene>
    <name evidence="9" type="ORF">EOD39_19039</name>
</gene>
<evidence type="ECO:0000313" key="10">
    <source>
        <dbReference type="Proteomes" id="UP000289886"/>
    </source>
</evidence>
<dbReference type="PANTHER" id="PTHR21229:SF11">
    <property type="entry name" value="PROTEIN GPR108"/>
    <property type="match status" value="1"/>
</dbReference>
<feature type="domain" description="GOST seven transmembrane" evidence="8">
    <location>
        <begin position="235"/>
        <end position="406"/>
    </location>
</feature>
<feature type="transmembrane region" description="Helical" evidence="7">
    <location>
        <begin position="215"/>
        <end position="236"/>
    </location>
</feature>
<evidence type="ECO:0000256" key="6">
    <source>
        <dbReference type="SAM" id="MobiDB-lite"/>
    </source>
</evidence>
<feature type="transmembrane region" description="Helical" evidence="7">
    <location>
        <begin position="242"/>
        <end position="263"/>
    </location>
</feature>
<evidence type="ECO:0000256" key="4">
    <source>
        <dbReference type="ARBA" id="ARBA00022989"/>
    </source>
</evidence>
<reference evidence="9 10" key="1">
    <citation type="submission" date="2019-01" db="EMBL/GenBank/DDBJ databases">
        <title>Draft Genome and Complete Hox-Cluster Characterization of the Sterlet Sturgeon (Acipenser ruthenus).</title>
        <authorList>
            <person name="Wei Q."/>
        </authorList>
    </citation>
    <scope>NUCLEOTIDE SEQUENCE [LARGE SCALE GENOMIC DNA]</scope>
    <source>
        <strain evidence="9">WHYD16114868_AA</strain>
        <tissue evidence="9">Blood</tissue>
    </source>
</reference>
<evidence type="ECO:0000256" key="1">
    <source>
        <dbReference type="ARBA" id="ARBA00004141"/>
    </source>
</evidence>
<feature type="region of interest" description="Disordered" evidence="6">
    <location>
        <begin position="102"/>
        <end position="139"/>
    </location>
</feature>
<evidence type="ECO:0000259" key="8">
    <source>
        <dbReference type="Pfam" id="PF06814"/>
    </source>
</evidence>
<keyword evidence="3" id="KW-0732">Signal</keyword>
<protein>
    <submittedName>
        <fullName evidence="9">Protein GPR108</fullName>
    </submittedName>
</protein>
<keyword evidence="10" id="KW-1185">Reference proteome</keyword>
<proteinExistence type="predicted"/>
<accession>A0A444UZ60</accession>
<dbReference type="InterPro" id="IPR053937">
    <property type="entry name" value="GOST_TM"/>
</dbReference>
<name>A0A444UZ60_ACIRT</name>
<sequence>MFDNAQRNLIPSEDCQFACQGCDKVLANVAYIILESTEEGTSDYDLWKEILFLVDLICCGAILFPVVCVQVKRYGDQKNIITGQAKTLDLKDATGNRVKRVDKPKQAAVNVSQPEQVANKDGGDKTKADENTPRVEKGGSRDGDLILVLQKTNSSYNFSFQIKIVSQSEEGMYNLNFHRCFSKLWDKENSFSIDIEITERNPGGFLSAAEMPLPLLYISMSGFFFAAALLWVHVLVKHRLKGALLFITLALIGTGWAFVKYILSDKEKKIFMIVIPLQVLANVAYIILESTEEGTSDYDLWKEILFLVDLICCGAILFPVVWSIRHLQEASSTDGKAVMNLAKLKLFRHYYVMIVCYIYFTRIIAILLKVTVPFQWQWFYELLVEVSTLVFFVLTGYKFRPASNNPYLQLPLDEEDVEMDEV</sequence>
<evidence type="ECO:0000256" key="2">
    <source>
        <dbReference type="ARBA" id="ARBA00022692"/>
    </source>
</evidence>
<evidence type="ECO:0000256" key="5">
    <source>
        <dbReference type="ARBA" id="ARBA00023136"/>
    </source>
</evidence>
<dbReference type="Proteomes" id="UP000289886">
    <property type="component" value="Unassembled WGS sequence"/>
</dbReference>
<comment type="subcellular location">
    <subcellularLocation>
        <location evidence="1">Membrane</location>
        <topology evidence="1">Multi-pass membrane protein</topology>
    </subcellularLocation>
</comment>
<feature type="transmembrane region" description="Helical" evidence="7">
    <location>
        <begin position="378"/>
        <end position="397"/>
    </location>
</feature>
<dbReference type="AlphaFoldDB" id="A0A444UZ60"/>
<keyword evidence="2 7" id="KW-0812">Transmembrane</keyword>
<keyword evidence="4 7" id="KW-1133">Transmembrane helix</keyword>
<evidence type="ECO:0000256" key="7">
    <source>
        <dbReference type="SAM" id="Phobius"/>
    </source>
</evidence>